<evidence type="ECO:0000256" key="1">
    <source>
        <dbReference type="SAM" id="Phobius"/>
    </source>
</evidence>
<evidence type="ECO:0000313" key="2">
    <source>
        <dbReference type="EMBL" id="ERN53818.1"/>
    </source>
</evidence>
<accession>U6SQD9</accession>
<dbReference type="AlphaFoldDB" id="U6SQD9"/>
<name>U6SQD9_9BACI</name>
<keyword evidence="1" id="KW-0812">Transmembrane</keyword>
<keyword evidence="1" id="KW-0472">Membrane</keyword>
<feature type="transmembrane region" description="Helical" evidence="1">
    <location>
        <begin position="12"/>
        <end position="35"/>
    </location>
</feature>
<protein>
    <submittedName>
        <fullName evidence="2">Uncharacterized protein</fullName>
    </submittedName>
</protein>
<dbReference type="EMBL" id="ATAE01000018">
    <property type="protein sequence ID" value="ERN53818.1"/>
    <property type="molecule type" value="Genomic_DNA"/>
</dbReference>
<reference evidence="2 3" key="1">
    <citation type="journal article" date="2013" name="Genome Announc.">
        <title>Genome Sequence of the Extreme Obligate Alkaliphile Bacillus marmarensis Strain DSM 21297.</title>
        <authorList>
            <person name="Wernick D.G."/>
            <person name="Choi K.Y."/>
            <person name="Tat C.A."/>
            <person name="Lafontaine Rivera J.G."/>
            <person name="Liao J.C."/>
        </authorList>
    </citation>
    <scope>NUCLEOTIDE SEQUENCE [LARGE SCALE GENOMIC DNA]</scope>
    <source>
        <strain evidence="2 3">DSM 21297</strain>
    </source>
</reference>
<proteinExistence type="predicted"/>
<comment type="caution">
    <text evidence="2">The sequence shown here is derived from an EMBL/GenBank/DDBJ whole genome shotgun (WGS) entry which is preliminary data.</text>
</comment>
<keyword evidence="1" id="KW-1133">Transmembrane helix</keyword>
<sequence length="91" mass="10317">MSAVNRKIIGYLFAVLGFLIWLYVSSHHSAAGYWWSVWTLPEKHNDPHHITIILDPSFYEISPPKVIIGSAVFILLGVFLTLLIPKSRQNA</sequence>
<organism evidence="2 3">
    <name type="scientific">Alkalihalophilus marmarensis DSM 21297</name>
    <dbReference type="NCBI Taxonomy" id="1188261"/>
    <lineage>
        <taxon>Bacteria</taxon>
        <taxon>Bacillati</taxon>
        <taxon>Bacillota</taxon>
        <taxon>Bacilli</taxon>
        <taxon>Bacillales</taxon>
        <taxon>Bacillaceae</taxon>
        <taxon>Alkalihalophilus</taxon>
    </lineage>
</organism>
<evidence type="ECO:0000313" key="3">
    <source>
        <dbReference type="Proteomes" id="UP000017170"/>
    </source>
</evidence>
<gene>
    <name evidence="2" type="ORF">A33I_10080</name>
</gene>
<dbReference type="Proteomes" id="UP000017170">
    <property type="component" value="Unassembled WGS sequence"/>
</dbReference>
<keyword evidence="3" id="KW-1185">Reference proteome</keyword>
<feature type="transmembrane region" description="Helical" evidence="1">
    <location>
        <begin position="66"/>
        <end position="84"/>
    </location>
</feature>
<dbReference type="PATRIC" id="fig|1188261.3.peg.1386"/>